<keyword evidence="3" id="KW-0812">Transmembrane</keyword>
<dbReference type="InterPro" id="IPR004474">
    <property type="entry name" value="LytR_CpsA_psr"/>
</dbReference>
<evidence type="ECO:0000313" key="5">
    <source>
        <dbReference type="EMBL" id="QVT80927.1"/>
    </source>
</evidence>
<proteinExistence type="inferred from homology"/>
<name>A0ABX8EP33_9ACTN</name>
<dbReference type="PANTHER" id="PTHR33392">
    <property type="entry name" value="POLYISOPRENYL-TEICHOIC ACID--PEPTIDOGLYCAN TEICHOIC ACID TRANSFERASE TAGU"/>
    <property type="match status" value="1"/>
</dbReference>
<feature type="compositionally biased region" description="Pro residues" evidence="2">
    <location>
        <begin position="8"/>
        <end position="27"/>
    </location>
</feature>
<dbReference type="Pfam" id="PF03816">
    <property type="entry name" value="LytR_cpsA_psr"/>
    <property type="match status" value="1"/>
</dbReference>
<dbReference type="RefSeq" id="WP_214059544.1">
    <property type="nucleotide sequence ID" value="NZ_CP075371.1"/>
</dbReference>
<dbReference type="EMBL" id="CP075371">
    <property type="protein sequence ID" value="QVT80927.1"/>
    <property type="molecule type" value="Genomic_DNA"/>
</dbReference>
<feature type="domain" description="Cell envelope-related transcriptional attenuator" evidence="4">
    <location>
        <begin position="114"/>
        <end position="255"/>
    </location>
</feature>
<comment type="similarity">
    <text evidence="1">Belongs to the LytR/CpsA/Psr (LCP) family.</text>
</comment>
<dbReference type="InterPro" id="IPR050922">
    <property type="entry name" value="LytR/CpsA/Psr_CW_biosynth"/>
</dbReference>
<reference evidence="5 6" key="1">
    <citation type="submission" date="2021-05" db="EMBL/GenBank/DDBJ databases">
        <title>Complete genome of Nocardioides aquaticus KCTC 9944T isolated from meromictic and hypersaline Ekho Lake, Antarctica.</title>
        <authorList>
            <person name="Hwang K."/>
            <person name="Kim K.M."/>
            <person name="Choe H."/>
        </authorList>
    </citation>
    <scope>NUCLEOTIDE SEQUENCE [LARGE SCALE GENOMIC DNA]</scope>
    <source>
        <strain evidence="5 6">KCTC 9944</strain>
    </source>
</reference>
<accession>A0ABX8EP33</accession>
<evidence type="ECO:0000256" key="1">
    <source>
        <dbReference type="ARBA" id="ARBA00006068"/>
    </source>
</evidence>
<evidence type="ECO:0000256" key="2">
    <source>
        <dbReference type="SAM" id="MobiDB-lite"/>
    </source>
</evidence>
<evidence type="ECO:0000259" key="4">
    <source>
        <dbReference type="Pfam" id="PF03816"/>
    </source>
</evidence>
<sequence>MGTQQRPYQPPRRPEPGPVRPVPPPSSSRPSRTGRRWRPRPRHLLLLLVAWLVFLIGVPIYAWSQVEEVPYTPDGDRPDDQPGTTYLLVGSDSRGDLSEEERTALGTGDAAGQRTDTILLLHTGSGPNLLMSIPRDSVVEVPGYGTTKINAAFAFGGAPLLTQTIENETGIRVDEYVEIGFGGFVDVVDAVGGVEICPREAMKDPLAQLDVRKGCQEADGATALGYARSRKVSALGDIDRARRQREVISAIGAKAVSPWTVVNPWRYWRLNTAGADAVAVGEGMGPVRAAMWASAMTNVNGDDGLTCGVPIANLDVDWDPERAPQMFSAIIEDDTESITPELCSPTGGLQ</sequence>
<feature type="region of interest" description="Disordered" evidence="2">
    <location>
        <begin position="72"/>
        <end position="110"/>
    </location>
</feature>
<feature type="region of interest" description="Disordered" evidence="2">
    <location>
        <begin position="1"/>
        <end position="36"/>
    </location>
</feature>
<keyword evidence="3" id="KW-0472">Membrane</keyword>
<protein>
    <submittedName>
        <fullName evidence="5">Cell wall biosynthesis protein LcpB</fullName>
    </submittedName>
</protein>
<feature type="transmembrane region" description="Helical" evidence="3">
    <location>
        <begin position="44"/>
        <end position="63"/>
    </location>
</feature>
<organism evidence="5 6">
    <name type="scientific">Nocardioides aquaticus</name>
    <dbReference type="NCBI Taxonomy" id="160826"/>
    <lineage>
        <taxon>Bacteria</taxon>
        <taxon>Bacillati</taxon>
        <taxon>Actinomycetota</taxon>
        <taxon>Actinomycetes</taxon>
        <taxon>Propionibacteriales</taxon>
        <taxon>Nocardioidaceae</taxon>
        <taxon>Nocardioides</taxon>
    </lineage>
</organism>
<keyword evidence="6" id="KW-1185">Reference proteome</keyword>
<evidence type="ECO:0000313" key="6">
    <source>
        <dbReference type="Proteomes" id="UP000679307"/>
    </source>
</evidence>
<dbReference type="NCBIfam" id="TIGR00350">
    <property type="entry name" value="lytR_cpsA_psr"/>
    <property type="match status" value="1"/>
</dbReference>
<keyword evidence="3" id="KW-1133">Transmembrane helix</keyword>
<feature type="compositionally biased region" description="Basic and acidic residues" evidence="2">
    <location>
        <begin position="93"/>
        <end position="103"/>
    </location>
</feature>
<gene>
    <name evidence="5" type="primary">lcpB_2</name>
    <name evidence="5" type="ORF">ENKNEFLB_03328</name>
</gene>
<dbReference type="PANTHER" id="PTHR33392:SF6">
    <property type="entry name" value="POLYISOPRENYL-TEICHOIC ACID--PEPTIDOGLYCAN TEICHOIC ACID TRANSFERASE TAGU"/>
    <property type="match status" value="1"/>
</dbReference>
<dbReference type="Proteomes" id="UP000679307">
    <property type="component" value="Chromosome"/>
</dbReference>
<dbReference type="Gene3D" id="3.40.630.190">
    <property type="entry name" value="LCP protein"/>
    <property type="match status" value="1"/>
</dbReference>
<evidence type="ECO:0000256" key="3">
    <source>
        <dbReference type="SAM" id="Phobius"/>
    </source>
</evidence>